<dbReference type="GeneID" id="59052776"/>
<protein>
    <submittedName>
        <fullName evidence="1">Uncharacterized protein</fullName>
    </submittedName>
</protein>
<reference evidence="2" key="1">
    <citation type="submission" date="2014-09" db="EMBL/GenBank/DDBJ databases">
        <authorList>
            <person name="Sharma Rahul"/>
            <person name="Thines Marco"/>
        </authorList>
    </citation>
    <scope>NUCLEOTIDE SEQUENCE [LARGE SCALE GENOMIC DNA]</scope>
</reference>
<organism evidence="1 2">
    <name type="scientific">Plasmopara halstedii</name>
    <name type="common">Downy mildew of sunflower</name>
    <dbReference type="NCBI Taxonomy" id="4781"/>
    <lineage>
        <taxon>Eukaryota</taxon>
        <taxon>Sar</taxon>
        <taxon>Stramenopiles</taxon>
        <taxon>Oomycota</taxon>
        <taxon>Peronosporomycetes</taxon>
        <taxon>Peronosporales</taxon>
        <taxon>Peronosporaceae</taxon>
        <taxon>Plasmopara</taxon>
    </lineage>
</organism>
<dbReference type="RefSeq" id="XP_036263372.1">
    <property type="nucleotide sequence ID" value="XM_036407115.1"/>
</dbReference>
<dbReference type="Proteomes" id="UP000054928">
    <property type="component" value="Unassembled WGS sequence"/>
</dbReference>
<keyword evidence="2" id="KW-1185">Reference proteome</keyword>
<dbReference type="AlphaFoldDB" id="A0A0P1AZD0"/>
<accession>A0A0P1AZD0</accession>
<name>A0A0P1AZD0_PLAHL</name>
<sequence length="65" mass="7694">MKVSTETRNSQFDLILKSCKNDIEVIMHVTAQWWSDVVIQHHINYYVCHGSLLQSHYRLYGQRGD</sequence>
<evidence type="ECO:0000313" key="2">
    <source>
        <dbReference type="Proteomes" id="UP000054928"/>
    </source>
</evidence>
<dbReference type="EMBL" id="CCYD01002047">
    <property type="protein sequence ID" value="CEG46250.1"/>
    <property type="molecule type" value="Genomic_DNA"/>
</dbReference>
<evidence type="ECO:0000313" key="1">
    <source>
        <dbReference type="EMBL" id="CEG46250.1"/>
    </source>
</evidence>
<proteinExistence type="predicted"/>